<dbReference type="EMBL" id="JADGJD010000508">
    <property type="protein sequence ID" value="KAJ3050479.1"/>
    <property type="molecule type" value="Genomic_DNA"/>
</dbReference>
<evidence type="ECO:0000313" key="3">
    <source>
        <dbReference type="Proteomes" id="UP001212841"/>
    </source>
</evidence>
<sequence length="104" mass="11673">MSKKLTAKSIDALLKRTRKEPAPTKSSSSLSTATASTAKKHKQPFTRQNTYKKRQPAKQVSQLPQEEAATIDPAERLERNLAFFKAVKTSEKEKSLKMEVLKKA</sequence>
<accession>A0AAD5SCE3</accession>
<name>A0AAD5SCE3_9FUNG</name>
<protein>
    <submittedName>
        <fullName evidence="2">Uncharacterized protein</fullName>
    </submittedName>
</protein>
<feature type="region of interest" description="Disordered" evidence="1">
    <location>
        <begin position="1"/>
        <end position="72"/>
    </location>
</feature>
<feature type="compositionally biased region" description="Low complexity" evidence="1">
    <location>
        <begin position="23"/>
        <end position="37"/>
    </location>
</feature>
<comment type="caution">
    <text evidence="2">The sequence shown here is derived from an EMBL/GenBank/DDBJ whole genome shotgun (WGS) entry which is preliminary data.</text>
</comment>
<dbReference type="AlphaFoldDB" id="A0AAD5SCE3"/>
<gene>
    <name evidence="2" type="ORF">HK097_008560</name>
</gene>
<reference evidence="2" key="1">
    <citation type="submission" date="2020-05" db="EMBL/GenBank/DDBJ databases">
        <title>Phylogenomic resolution of chytrid fungi.</title>
        <authorList>
            <person name="Stajich J.E."/>
            <person name="Amses K."/>
            <person name="Simmons R."/>
            <person name="Seto K."/>
            <person name="Myers J."/>
            <person name="Bonds A."/>
            <person name="Quandt C.A."/>
            <person name="Barry K."/>
            <person name="Liu P."/>
            <person name="Grigoriev I."/>
            <person name="Longcore J.E."/>
            <person name="James T.Y."/>
        </authorList>
    </citation>
    <scope>NUCLEOTIDE SEQUENCE</scope>
    <source>
        <strain evidence="2">JEL0318</strain>
    </source>
</reference>
<evidence type="ECO:0000313" key="2">
    <source>
        <dbReference type="EMBL" id="KAJ3050479.1"/>
    </source>
</evidence>
<feature type="compositionally biased region" description="Basic residues" evidence="1">
    <location>
        <begin position="38"/>
        <end position="56"/>
    </location>
</feature>
<organism evidence="2 3">
    <name type="scientific">Rhizophlyctis rosea</name>
    <dbReference type="NCBI Taxonomy" id="64517"/>
    <lineage>
        <taxon>Eukaryota</taxon>
        <taxon>Fungi</taxon>
        <taxon>Fungi incertae sedis</taxon>
        <taxon>Chytridiomycota</taxon>
        <taxon>Chytridiomycota incertae sedis</taxon>
        <taxon>Chytridiomycetes</taxon>
        <taxon>Rhizophlyctidales</taxon>
        <taxon>Rhizophlyctidaceae</taxon>
        <taxon>Rhizophlyctis</taxon>
    </lineage>
</organism>
<evidence type="ECO:0000256" key="1">
    <source>
        <dbReference type="SAM" id="MobiDB-lite"/>
    </source>
</evidence>
<keyword evidence="3" id="KW-1185">Reference proteome</keyword>
<dbReference type="Proteomes" id="UP001212841">
    <property type="component" value="Unassembled WGS sequence"/>
</dbReference>
<proteinExistence type="predicted"/>